<reference evidence="1" key="1">
    <citation type="submission" date="2019-08" db="EMBL/GenBank/DDBJ databases">
        <authorList>
            <person name="Kucharzyk K."/>
            <person name="Murdoch R.W."/>
            <person name="Higgins S."/>
            <person name="Loffler F."/>
        </authorList>
    </citation>
    <scope>NUCLEOTIDE SEQUENCE</scope>
</reference>
<dbReference type="EMBL" id="VSSQ01073519">
    <property type="protein sequence ID" value="MPN24608.1"/>
    <property type="molecule type" value="Genomic_DNA"/>
</dbReference>
<organism evidence="1">
    <name type="scientific">bioreactor metagenome</name>
    <dbReference type="NCBI Taxonomy" id="1076179"/>
    <lineage>
        <taxon>unclassified sequences</taxon>
        <taxon>metagenomes</taxon>
        <taxon>ecological metagenomes</taxon>
    </lineage>
</organism>
<accession>A0A645GCG9</accession>
<name>A0A645GCG9_9ZZZZ</name>
<evidence type="ECO:0000313" key="1">
    <source>
        <dbReference type="EMBL" id="MPN24608.1"/>
    </source>
</evidence>
<gene>
    <name evidence="1" type="ORF">SDC9_172009</name>
</gene>
<dbReference type="AlphaFoldDB" id="A0A645GCG9"/>
<protein>
    <submittedName>
        <fullName evidence="1">Uncharacterized protein</fullName>
    </submittedName>
</protein>
<sequence>MPIGVVDVFKIVNVKYHDAGADAVFAKRFVFSAEGGNAVFSAVGVGQGIFVQLRLQLGLGMAHIQFFNQHNQQIAQYQHRDKQQCKNRREA</sequence>
<proteinExistence type="predicted"/>
<comment type="caution">
    <text evidence="1">The sequence shown here is derived from an EMBL/GenBank/DDBJ whole genome shotgun (WGS) entry which is preliminary data.</text>
</comment>